<sequence>MSSHISSLPLLCLNPEYLLLSLNSNSPLRNEMERGLGFAGEGDGRGIVGEVKTGKMVSSSEEGSSPGKHETLTELQLTKLT</sequence>
<proteinExistence type="predicted"/>
<reference evidence="1 2" key="2">
    <citation type="journal article" date="2022" name="Mol. Ecol. Resour.">
        <title>The genomes of chicory, endive, great burdock and yacon provide insights into Asteraceae paleo-polyploidization history and plant inulin production.</title>
        <authorList>
            <person name="Fan W."/>
            <person name="Wang S."/>
            <person name="Wang H."/>
            <person name="Wang A."/>
            <person name="Jiang F."/>
            <person name="Liu H."/>
            <person name="Zhao H."/>
            <person name="Xu D."/>
            <person name="Zhang Y."/>
        </authorList>
    </citation>
    <scope>NUCLEOTIDE SEQUENCE [LARGE SCALE GENOMIC DNA]</scope>
    <source>
        <strain evidence="2">cv. Niubang</strain>
    </source>
</reference>
<organism evidence="1 2">
    <name type="scientific">Arctium lappa</name>
    <name type="common">Greater burdock</name>
    <name type="synonym">Lappa major</name>
    <dbReference type="NCBI Taxonomy" id="4217"/>
    <lineage>
        <taxon>Eukaryota</taxon>
        <taxon>Viridiplantae</taxon>
        <taxon>Streptophyta</taxon>
        <taxon>Embryophyta</taxon>
        <taxon>Tracheophyta</taxon>
        <taxon>Spermatophyta</taxon>
        <taxon>Magnoliopsida</taxon>
        <taxon>eudicotyledons</taxon>
        <taxon>Gunneridae</taxon>
        <taxon>Pentapetalae</taxon>
        <taxon>asterids</taxon>
        <taxon>campanulids</taxon>
        <taxon>Asterales</taxon>
        <taxon>Asteraceae</taxon>
        <taxon>Carduoideae</taxon>
        <taxon>Cardueae</taxon>
        <taxon>Arctiinae</taxon>
        <taxon>Arctium</taxon>
    </lineage>
</organism>
<protein>
    <submittedName>
        <fullName evidence="1">Uncharacterized protein</fullName>
    </submittedName>
</protein>
<dbReference type="Proteomes" id="UP001055879">
    <property type="component" value="Linkage Group LG07"/>
</dbReference>
<name>A0ACB9AXN8_ARCLA</name>
<reference evidence="2" key="1">
    <citation type="journal article" date="2022" name="Mol. Ecol. Resour.">
        <title>The genomes of chicory, endive, great burdock and yacon provide insights into Asteraceae palaeo-polyploidization history and plant inulin production.</title>
        <authorList>
            <person name="Fan W."/>
            <person name="Wang S."/>
            <person name="Wang H."/>
            <person name="Wang A."/>
            <person name="Jiang F."/>
            <person name="Liu H."/>
            <person name="Zhao H."/>
            <person name="Xu D."/>
            <person name="Zhang Y."/>
        </authorList>
    </citation>
    <scope>NUCLEOTIDE SEQUENCE [LARGE SCALE GENOMIC DNA]</scope>
    <source>
        <strain evidence="2">cv. Niubang</strain>
    </source>
</reference>
<comment type="caution">
    <text evidence="1">The sequence shown here is derived from an EMBL/GenBank/DDBJ whole genome shotgun (WGS) entry which is preliminary data.</text>
</comment>
<keyword evidence="2" id="KW-1185">Reference proteome</keyword>
<evidence type="ECO:0000313" key="2">
    <source>
        <dbReference type="Proteomes" id="UP001055879"/>
    </source>
</evidence>
<evidence type="ECO:0000313" key="1">
    <source>
        <dbReference type="EMBL" id="KAI3715012.1"/>
    </source>
</evidence>
<gene>
    <name evidence="1" type="ORF">L6452_21975</name>
</gene>
<accession>A0ACB9AXN8</accession>
<dbReference type="EMBL" id="CM042053">
    <property type="protein sequence ID" value="KAI3715012.1"/>
    <property type="molecule type" value="Genomic_DNA"/>
</dbReference>